<feature type="domain" description="TM2" evidence="6">
    <location>
        <begin position="46"/>
        <end position="93"/>
    </location>
</feature>
<comment type="subcellular location">
    <subcellularLocation>
        <location evidence="1">Membrane</location>
        <topology evidence="1">Multi-pass membrane protein</topology>
    </subcellularLocation>
</comment>
<keyword evidence="3 5" id="KW-1133">Transmembrane helix</keyword>
<evidence type="ECO:0000313" key="7">
    <source>
        <dbReference type="EMBL" id="KAA6341023.1"/>
    </source>
</evidence>
<keyword evidence="4 5" id="KW-0472">Membrane</keyword>
<dbReference type="GO" id="GO:0016020">
    <property type="term" value="C:membrane"/>
    <property type="evidence" value="ECO:0007669"/>
    <property type="project" value="UniProtKB-SubCell"/>
</dbReference>
<dbReference type="InterPro" id="IPR007829">
    <property type="entry name" value="TM2"/>
</dbReference>
<comment type="caution">
    <text evidence="7">The sequence shown here is derived from an EMBL/GenBank/DDBJ whole genome shotgun (WGS) entry which is preliminary data.</text>
</comment>
<organism evidence="7">
    <name type="scientific">termite gut metagenome</name>
    <dbReference type="NCBI Taxonomy" id="433724"/>
    <lineage>
        <taxon>unclassified sequences</taxon>
        <taxon>metagenomes</taxon>
        <taxon>organismal metagenomes</taxon>
    </lineage>
</organism>
<dbReference type="EMBL" id="SNRY01000417">
    <property type="protein sequence ID" value="KAA6341023.1"/>
    <property type="molecule type" value="Genomic_DNA"/>
</dbReference>
<feature type="transmembrane region" description="Helical" evidence="5">
    <location>
        <begin position="50"/>
        <end position="68"/>
    </location>
</feature>
<reference evidence="7" key="1">
    <citation type="submission" date="2019-03" db="EMBL/GenBank/DDBJ databases">
        <title>Single cell metagenomics reveals metabolic interactions within the superorganism composed of flagellate Streblomastix strix and complex community of Bacteroidetes bacteria on its surface.</title>
        <authorList>
            <person name="Treitli S.C."/>
            <person name="Kolisko M."/>
            <person name="Husnik F."/>
            <person name="Keeling P."/>
            <person name="Hampl V."/>
        </authorList>
    </citation>
    <scope>NUCLEOTIDE SEQUENCE</scope>
    <source>
        <strain evidence="7">STM</strain>
    </source>
</reference>
<accession>A0A5J4S6K1</accession>
<dbReference type="Pfam" id="PF05154">
    <property type="entry name" value="TM2"/>
    <property type="match status" value="1"/>
</dbReference>
<dbReference type="PANTHER" id="PTHR21016:SF25">
    <property type="entry name" value="TM2 DOMAIN-CONTAINING PROTEIN DDB_G0277895-RELATED"/>
    <property type="match status" value="1"/>
</dbReference>
<evidence type="ECO:0000256" key="5">
    <source>
        <dbReference type="SAM" id="Phobius"/>
    </source>
</evidence>
<evidence type="ECO:0000256" key="1">
    <source>
        <dbReference type="ARBA" id="ARBA00004141"/>
    </source>
</evidence>
<dbReference type="AlphaFoldDB" id="A0A5J4S6K1"/>
<evidence type="ECO:0000256" key="2">
    <source>
        <dbReference type="ARBA" id="ARBA00022692"/>
    </source>
</evidence>
<sequence length="112" mass="12558">MDSQKVDLFIASNGKFFPIIQIPFIKDRLEKADESKWVIVQSLDLKDPTIMLIISIFLGSLGIDRILLGQAGLGVLKLITLGGCGIWTIIDWFNVSDATKDWNFKTLQSFVI</sequence>
<dbReference type="PANTHER" id="PTHR21016">
    <property type="entry name" value="BETA-AMYLOID BINDING PROTEIN-RELATED"/>
    <property type="match status" value="1"/>
</dbReference>
<feature type="transmembrane region" description="Helical" evidence="5">
    <location>
        <begin position="75"/>
        <end position="95"/>
    </location>
</feature>
<name>A0A5J4S6K1_9ZZZZ</name>
<evidence type="ECO:0000256" key="3">
    <source>
        <dbReference type="ARBA" id="ARBA00022989"/>
    </source>
</evidence>
<protein>
    <recommendedName>
        <fullName evidence="6">TM2 domain-containing protein</fullName>
    </recommendedName>
</protein>
<gene>
    <name evidence="7" type="ORF">EZS27_011153</name>
</gene>
<evidence type="ECO:0000256" key="4">
    <source>
        <dbReference type="ARBA" id="ARBA00023136"/>
    </source>
</evidence>
<evidence type="ECO:0000259" key="6">
    <source>
        <dbReference type="Pfam" id="PF05154"/>
    </source>
</evidence>
<keyword evidence="2 5" id="KW-0812">Transmembrane</keyword>
<proteinExistence type="predicted"/>
<dbReference type="InterPro" id="IPR050932">
    <property type="entry name" value="TM2D1-3-like"/>
</dbReference>